<evidence type="ECO:0000256" key="1">
    <source>
        <dbReference type="SAM" id="MobiDB-lite"/>
    </source>
</evidence>
<accession>A0ABP1RRS2</accession>
<dbReference type="Proteomes" id="UP001642540">
    <property type="component" value="Unassembled WGS sequence"/>
</dbReference>
<evidence type="ECO:0000313" key="2">
    <source>
        <dbReference type="EMBL" id="CAL8134169.1"/>
    </source>
</evidence>
<gene>
    <name evidence="2" type="ORF">ODALV1_LOCUS25403</name>
</gene>
<evidence type="ECO:0000313" key="3">
    <source>
        <dbReference type="Proteomes" id="UP001642540"/>
    </source>
</evidence>
<reference evidence="2 3" key="1">
    <citation type="submission" date="2024-08" db="EMBL/GenBank/DDBJ databases">
        <authorList>
            <person name="Cucini C."/>
            <person name="Frati F."/>
        </authorList>
    </citation>
    <scope>NUCLEOTIDE SEQUENCE [LARGE SCALE GENOMIC DNA]</scope>
</reference>
<dbReference type="EMBL" id="CAXLJM020000103">
    <property type="protein sequence ID" value="CAL8134169.1"/>
    <property type="molecule type" value="Genomic_DNA"/>
</dbReference>
<keyword evidence="3" id="KW-1185">Reference proteome</keyword>
<comment type="caution">
    <text evidence="2">The sequence shown here is derived from an EMBL/GenBank/DDBJ whole genome shotgun (WGS) entry which is preliminary data.</text>
</comment>
<name>A0ABP1RRS2_9HEXA</name>
<protein>
    <submittedName>
        <fullName evidence="2">Uncharacterized protein</fullName>
    </submittedName>
</protein>
<proteinExistence type="predicted"/>
<feature type="compositionally biased region" description="Basic residues" evidence="1">
    <location>
        <begin position="127"/>
        <end position="137"/>
    </location>
</feature>
<organism evidence="2 3">
    <name type="scientific">Orchesella dallaii</name>
    <dbReference type="NCBI Taxonomy" id="48710"/>
    <lineage>
        <taxon>Eukaryota</taxon>
        <taxon>Metazoa</taxon>
        <taxon>Ecdysozoa</taxon>
        <taxon>Arthropoda</taxon>
        <taxon>Hexapoda</taxon>
        <taxon>Collembola</taxon>
        <taxon>Entomobryomorpha</taxon>
        <taxon>Entomobryoidea</taxon>
        <taxon>Orchesellidae</taxon>
        <taxon>Orchesellinae</taxon>
        <taxon>Orchesella</taxon>
    </lineage>
</organism>
<sequence>MERRSGSRNAHQRGQRRAVLPNRVMAARRLSFRIGEASTSRRINRVPLGITPHIPEASRYFSNFHREVEEPRNEDDAADELGAEVPIAELNDVGRAAEQINYNTHPVLEVVSQGSQQVGRANDQATHRPRRKQRQRKVTSLGIPDHPSLQQSMKKTLQFINTAEQEAREISSHRLCASKKIHCWGKLVDHGINLRCTMARVSQRKKLNASNLRVVEKLQSVNENLEDIVGIFRERLDNERKTLRMERGRDSKKRVCCKVCAREEAH</sequence>
<feature type="region of interest" description="Disordered" evidence="1">
    <location>
        <begin position="113"/>
        <end position="148"/>
    </location>
</feature>